<dbReference type="InterPro" id="IPR036412">
    <property type="entry name" value="HAD-like_sf"/>
</dbReference>
<protein>
    <recommendedName>
        <fullName evidence="1">Phosphoglycolate phosphatase</fullName>
        <ecNumber evidence="1">3.1.3.18</ecNumber>
    </recommendedName>
</protein>
<reference evidence="2 3" key="1">
    <citation type="journal article" date="2018" name="Syst. Appl. Microbiol.">
        <title>A new symbiotic nanoarchaeote (Candidatus Nanoclepta minutus) and its host (Zestosphaera tikiterensis gen. nov., sp. nov.) from a New Zealand hot spring.</title>
        <authorList>
            <person name="St John E."/>
            <person name="Liu Y."/>
            <person name="Podar M."/>
            <person name="Stott M.B."/>
            <person name="Meneghin J."/>
            <person name="Chen Z."/>
            <person name="Lagutin K."/>
            <person name="Mitchell K."/>
            <person name="Reysenbach A.L."/>
        </authorList>
    </citation>
    <scope>NUCLEOTIDE SEQUENCE [LARGE SCALE GENOMIC DNA]</scope>
    <source>
        <strain evidence="2">NZ3</strain>
    </source>
</reference>
<dbReference type="EC" id="3.1.3.18" evidence="1"/>
<proteinExistence type="predicted"/>
<comment type="caution">
    <text evidence="2">The sequence shown here is derived from an EMBL/GenBank/DDBJ whole genome shotgun (WGS) entry which is preliminary data.</text>
</comment>
<evidence type="ECO:0000313" key="3">
    <source>
        <dbReference type="Proteomes" id="UP000244093"/>
    </source>
</evidence>
<dbReference type="GO" id="GO:0000287">
    <property type="term" value="F:magnesium ion binding"/>
    <property type="evidence" value="ECO:0007669"/>
    <property type="project" value="TreeGrafter"/>
</dbReference>
<dbReference type="PANTHER" id="PTHR10000">
    <property type="entry name" value="PHOSPHOSERINE PHOSPHATASE"/>
    <property type="match status" value="1"/>
</dbReference>
<dbReference type="Gene3D" id="3.90.1070.10">
    <property type="match status" value="1"/>
</dbReference>
<dbReference type="InterPro" id="IPR023214">
    <property type="entry name" value="HAD_sf"/>
</dbReference>
<accession>A0A2R7Y6S9</accession>
<dbReference type="GO" id="GO:0005829">
    <property type="term" value="C:cytosol"/>
    <property type="evidence" value="ECO:0007669"/>
    <property type="project" value="TreeGrafter"/>
</dbReference>
<dbReference type="Proteomes" id="UP000244093">
    <property type="component" value="Unassembled WGS sequence"/>
</dbReference>
<name>A0A2R7Y6S9_9CREN</name>
<dbReference type="Pfam" id="PF08282">
    <property type="entry name" value="Hydrolase_3"/>
    <property type="match status" value="2"/>
</dbReference>
<dbReference type="NCBIfam" id="TIGR01484">
    <property type="entry name" value="HAD-SF-IIB"/>
    <property type="match status" value="1"/>
</dbReference>
<dbReference type="Gene3D" id="3.40.50.1000">
    <property type="entry name" value="HAD superfamily/HAD-like"/>
    <property type="match status" value="1"/>
</dbReference>
<dbReference type="InterPro" id="IPR006379">
    <property type="entry name" value="HAD-SF_hydro_IIB"/>
</dbReference>
<dbReference type="SUPFAM" id="SSF56784">
    <property type="entry name" value="HAD-like"/>
    <property type="match status" value="1"/>
</dbReference>
<evidence type="ECO:0000256" key="1">
    <source>
        <dbReference type="NCBIfam" id="TIGR01487"/>
    </source>
</evidence>
<dbReference type="GO" id="GO:0008967">
    <property type="term" value="F:phosphoglycolate phosphatase activity"/>
    <property type="evidence" value="ECO:0007669"/>
    <property type="project" value="UniProtKB-UniRule"/>
</dbReference>
<evidence type="ECO:0000313" key="2">
    <source>
        <dbReference type="EMBL" id="PUA33231.1"/>
    </source>
</evidence>
<gene>
    <name evidence="2" type="ORF">B7O98_02005</name>
</gene>
<dbReference type="NCBIfam" id="TIGR01487">
    <property type="entry name" value="Pglycolate_arch"/>
    <property type="match status" value="1"/>
</dbReference>
<sequence length="239" mass="26350">MLNKLLLFVDVDGTLTIDRKTSAIDPEVINVLRELTLAGVEVVLISGNSLPVLRGLSLYLGLSGKVIAENGAVIYVDKPKVVCEGCEDCDVVYRSLLNYKDIFKDAWQNMFRFCEKALEWVGDEEEAEAIAKQLVRELNLNTVEITSSGYALHIHPRNCNKGRGIAEFIKETSSEGLKTICVGDSDVDIPMKNVCSLLVAVGNSDPDLLKVADVITKNPSSKGFIEIAMEILKNLRDQY</sequence>
<dbReference type="PANTHER" id="PTHR10000:SF8">
    <property type="entry name" value="HAD SUPERFAMILY HYDROLASE-LIKE, TYPE 3"/>
    <property type="match status" value="1"/>
</dbReference>
<dbReference type="AlphaFoldDB" id="A0A2R7Y6S9"/>
<dbReference type="EMBL" id="NBVN01000002">
    <property type="protein sequence ID" value="PUA33231.1"/>
    <property type="molecule type" value="Genomic_DNA"/>
</dbReference>
<organism evidence="2 3">
    <name type="scientific">Zestosphaera tikiterensis</name>
    <dbReference type="NCBI Taxonomy" id="1973259"/>
    <lineage>
        <taxon>Archaea</taxon>
        <taxon>Thermoproteota</taxon>
        <taxon>Thermoprotei</taxon>
        <taxon>Desulfurococcales</taxon>
        <taxon>Desulfurococcaceae</taxon>
        <taxon>Zestosphaera</taxon>
    </lineage>
</organism>